<keyword evidence="1" id="KW-0812">Transmembrane</keyword>
<organism evidence="2 3">
    <name type="scientific">Tectimicrobiota bacterium</name>
    <dbReference type="NCBI Taxonomy" id="2528274"/>
    <lineage>
        <taxon>Bacteria</taxon>
        <taxon>Pseudomonadati</taxon>
        <taxon>Nitrospinota/Tectimicrobiota group</taxon>
        <taxon>Candidatus Tectimicrobiota</taxon>
    </lineage>
</organism>
<name>A0A932FWA5_UNCTE</name>
<protein>
    <submittedName>
        <fullName evidence="2">Uncharacterized protein</fullName>
    </submittedName>
</protein>
<feature type="transmembrane region" description="Helical" evidence="1">
    <location>
        <begin position="143"/>
        <end position="162"/>
    </location>
</feature>
<keyword evidence="1" id="KW-1133">Transmembrane helix</keyword>
<sequence length="223" mass="26281">MSIRELAGEVISIFKRRNLIIILTLYLTFRDVSIQYYLFSLLAFLFLAPIVYSYILSYFFIETVDYEKIPEHRKVVFLCYFPFFKIILTYFAISLPIGFVMVNHAQSLLHDTIPSFVLIFFYFWMISCVFFNNKLWISFKNSFRAALSHSILYIVMFGILVLDRVADRSELFALTGQNVLAFSQIYKGLSDAELDRSKTKRRLALFQVALVIEAERHRRSQHL</sequence>
<comment type="caution">
    <text evidence="2">The sequence shown here is derived from an EMBL/GenBank/DDBJ whole genome shotgun (WGS) entry which is preliminary data.</text>
</comment>
<evidence type="ECO:0000256" key="1">
    <source>
        <dbReference type="SAM" id="Phobius"/>
    </source>
</evidence>
<proteinExistence type="predicted"/>
<evidence type="ECO:0000313" key="2">
    <source>
        <dbReference type="EMBL" id="MBI2877605.1"/>
    </source>
</evidence>
<gene>
    <name evidence="2" type="ORF">HYY20_12060</name>
</gene>
<dbReference type="EMBL" id="JACPRF010000370">
    <property type="protein sequence ID" value="MBI2877605.1"/>
    <property type="molecule type" value="Genomic_DNA"/>
</dbReference>
<keyword evidence="1" id="KW-0472">Membrane</keyword>
<dbReference type="AlphaFoldDB" id="A0A932FWA5"/>
<reference evidence="2" key="1">
    <citation type="submission" date="2020-07" db="EMBL/GenBank/DDBJ databases">
        <title>Huge and variable diversity of episymbiotic CPR bacteria and DPANN archaea in groundwater ecosystems.</title>
        <authorList>
            <person name="He C.Y."/>
            <person name="Keren R."/>
            <person name="Whittaker M."/>
            <person name="Farag I.F."/>
            <person name="Doudna J."/>
            <person name="Cate J.H.D."/>
            <person name="Banfield J.F."/>
        </authorList>
    </citation>
    <scope>NUCLEOTIDE SEQUENCE</scope>
    <source>
        <strain evidence="2">NC_groundwater_672_Ag_B-0.1um_62_36</strain>
    </source>
</reference>
<feature type="transmembrane region" description="Helical" evidence="1">
    <location>
        <begin position="34"/>
        <end position="55"/>
    </location>
</feature>
<dbReference type="Proteomes" id="UP000769766">
    <property type="component" value="Unassembled WGS sequence"/>
</dbReference>
<feature type="transmembrane region" description="Helical" evidence="1">
    <location>
        <begin position="75"/>
        <end position="93"/>
    </location>
</feature>
<accession>A0A932FWA5</accession>
<feature type="transmembrane region" description="Helical" evidence="1">
    <location>
        <begin position="113"/>
        <end position="131"/>
    </location>
</feature>
<evidence type="ECO:0000313" key="3">
    <source>
        <dbReference type="Proteomes" id="UP000769766"/>
    </source>
</evidence>